<organism evidence="3">
    <name type="scientific">Chromera velia CCMP2878</name>
    <dbReference type="NCBI Taxonomy" id="1169474"/>
    <lineage>
        <taxon>Eukaryota</taxon>
        <taxon>Sar</taxon>
        <taxon>Alveolata</taxon>
        <taxon>Colpodellida</taxon>
        <taxon>Chromeraceae</taxon>
        <taxon>Chromera</taxon>
    </lineage>
</organism>
<dbReference type="Pfam" id="PF01323">
    <property type="entry name" value="DSBA"/>
    <property type="match status" value="1"/>
</dbReference>
<accession>A0A0G4IA48</accession>
<dbReference type="InterPro" id="IPR036249">
    <property type="entry name" value="Thioredoxin-like_sf"/>
</dbReference>
<feature type="domain" description="DSBA-like thioredoxin" evidence="2">
    <location>
        <begin position="5"/>
        <end position="86"/>
    </location>
</feature>
<dbReference type="GO" id="GO:0016491">
    <property type="term" value="F:oxidoreductase activity"/>
    <property type="evidence" value="ECO:0007669"/>
    <property type="project" value="InterPro"/>
</dbReference>
<proteinExistence type="predicted"/>
<dbReference type="PANTHER" id="PTHR13887:SF46">
    <property type="entry name" value="DSBA-LIKE THIOREDOXIN DOMAIN-CONTAINING PROTEIN"/>
    <property type="match status" value="1"/>
</dbReference>
<dbReference type="VEuPathDB" id="CryptoDB:Cvel_12459"/>
<evidence type="ECO:0000256" key="1">
    <source>
        <dbReference type="SAM" id="MobiDB-lite"/>
    </source>
</evidence>
<dbReference type="InterPro" id="IPR001853">
    <property type="entry name" value="DSBA-like_thioredoxin_dom"/>
</dbReference>
<feature type="region of interest" description="Disordered" evidence="1">
    <location>
        <begin position="118"/>
        <end position="145"/>
    </location>
</feature>
<dbReference type="AlphaFoldDB" id="A0A0G4IA48"/>
<evidence type="ECO:0000259" key="2">
    <source>
        <dbReference type="Pfam" id="PF01323"/>
    </source>
</evidence>
<reference evidence="3" key="1">
    <citation type="submission" date="2014-11" db="EMBL/GenBank/DDBJ databases">
        <authorList>
            <person name="Otto D Thomas"/>
            <person name="Naeem Raeece"/>
        </authorList>
    </citation>
    <scope>NUCLEOTIDE SEQUENCE</scope>
</reference>
<gene>
    <name evidence="3" type="ORF">Cvel_12459</name>
</gene>
<dbReference type="SUPFAM" id="SSF52833">
    <property type="entry name" value="Thioredoxin-like"/>
    <property type="match status" value="1"/>
</dbReference>
<dbReference type="EMBL" id="CDMZ01005750">
    <property type="protein sequence ID" value="CEM54041.1"/>
    <property type="molecule type" value="Genomic_DNA"/>
</dbReference>
<protein>
    <recommendedName>
        <fullName evidence="2">DSBA-like thioredoxin domain-containing protein</fullName>
    </recommendedName>
</protein>
<dbReference type="PANTHER" id="PTHR13887">
    <property type="entry name" value="GLUTATHIONE S-TRANSFERASE KAPPA"/>
    <property type="match status" value="1"/>
</dbReference>
<sequence length="281" mass="30986">MHVKVEIISDFSCPWCYVGVKRLESALDQLKEDGEVEAHVEFFPFRIDPATADGGEDYMAYNERRWGSDGWTQSLRRQGAPDGCSFANWKWWPNSLQAHAAVCAASSAVDAFVELSKKQREKDQKEKKEGGEDKDKGEMPLEREGSEVKAIERTRLITALQLNLVLALLRRVYEEGGNVSSAKDVEEVVARSGWEGEGKGEIRDLSMQLLQEPSTKSALIDKVITLERSAKRDLKVTGVPMFLIGPADARGRRKSAPTGHSGAQPTSVLLAAIKQAAQGSL</sequence>
<dbReference type="Gene3D" id="3.40.30.10">
    <property type="entry name" value="Glutaredoxin"/>
    <property type="match status" value="2"/>
</dbReference>
<evidence type="ECO:0000313" key="3">
    <source>
        <dbReference type="EMBL" id="CEM54041.1"/>
    </source>
</evidence>
<name>A0A0G4IA48_9ALVE</name>